<dbReference type="AlphaFoldDB" id="A0A6P8EPU2"/>
<dbReference type="RefSeq" id="XP_031418193.1">
    <property type="nucleotide sequence ID" value="XM_031562333.1"/>
</dbReference>
<gene>
    <name evidence="5" type="primary">LOC105892350</name>
</gene>
<reference evidence="5" key="1">
    <citation type="submission" date="2025-08" db="UniProtKB">
        <authorList>
            <consortium name="RefSeq"/>
        </authorList>
    </citation>
    <scope>IDENTIFICATION</scope>
</reference>
<feature type="region of interest" description="Disordered" evidence="2">
    <location>
        <begin position="77"/>
        <end position="169"/>
    </location>
</feature>
<feature type="region of interest" description="Disordered" evidence="2">
    <location>
        <begin position="1"/>
        <end position="27"/>
    </location>
</feature>
<feature type="compositionally biased region" description="Basic and acidic residues" evidence="2">
    <location>
        <begin position="618"/>
        <end position="643"/>
    </location>
</feature>
<dbReference type="PANTHER" id="PTHR46349:SF2">
    <property type="entry name" value="CINGULIN-LIKE PROTEIN 1"/>
    <property type="match status" value="1"/>
</dbReference>
<dbReference type="Pfam" id="PF01576">
    <property type="entry name" value="Myosin_tail_1"/>
    <property type="match status" value="1"/>
</dbReference>
<feature type="compositionally biased region" description="Gly residues" evidence="2">
    <location>
        <begin position="312"/>
        <end position="321"/>
    </location>
</feature>
<protein>
    <submittedName>
        <fullName evidence="5">Cingulin-like protein 1</fullName>
    </submittedName>
</protein>
<evidence type="ECO:0000313" key="4">
    <source>
        <dbReference type="Proteomes" id="UP000515152"/>
    </source>
</evidence>
<proteinExistence type="predicted"/>
<feature type="region of interest" description="Disordered" evidence="2">
    <location>
        <begin position="618"/>
        <end position="649"/>
    </location>
</feature>
<evidence type="ECO:0000313" key="5">
    <source>
        <dbReference type="RefSeq" id="XP_031418193.1"/>
    </source>
</evidence>
<feature type="compositionally biased region" description="Basic and acidic residues" evidence="2">
    <location>
        <begin position="346"/>
        <end position="355"/>
    </location>
</feature>
<evidence type="ECO:0000256" key="1">
    <source>
        <dbReference type="ARBA" id="ARBA00023054"/>
    </source>
</evidence>
<organism evidence="4 5">
    <name type="scientific">Clupea harengus</name>
    <name type="common">Atlantic herring</name>
    <dbReference type="NCBI Taxonomy" id="7950"/>
    <lineage>
        <taxon>Eukaryota</taxon>
        <taxon>Metazoa</taxon>
        <taxon>Chordata</taxon>
        <taxon>Craniata</taxon>
        <taxon>Vertebrata</taxon>
        <taxon>Euteleostomi</taxon>
        <taxon>Actinopterygii</taxon>
        <taxon>Neopterygii</taxon>
        <taxon>Teleostei</taxon>
        <taxon>Clupei</taxon>
        <taxon>Clupeiformes</taxon>
        <taxon>Clupeoidei</taxon>
        <taxon>Clupeidae</taxon>
        <taxon>Clupea</taxon>
    </lineage>
</organism>
<feature type="compositionally biased region" description="Basic and acidic residues" evidence="2">
    <location>
        <begin position="1046"/>
        <end position="1057"/>
    </location>
</feature>
<dbReference type="OrthoDB" id="6108017at2759"/>
<keyword evidence="1" id="KW-0175">Coiled coil</keyword>
<dbReference type="GO" id="GO:0150105">
    <property type="term" value="P:protein localization to cell-cell junction"/>
    <property type="evidence" value="ECO:0007669"/>
    <property type="project" value="TreeGrafter"/>
</dbReference>
<keyword evidence="4" id="KW-1185">Reference proteome</keyword>
<dbReference type="PANTHER" id="PTHR46349">
    <property type="entry name" value="CINGULIN-LIKE PROTEIN 1-RELATED"/>
    <property type="match status" value="1"/>
</dbReference>
<dbReference type="Proteomes" id="UP000515152">
    <property type="component" value="Chromosome 3"/>
</dbReference>
<feature type="compositionally biased region" description="Basic and acidic residues" evidence="2">
    <location>
        <begin position="262"/>
        <end position="272"/>
    </location>
</feature>
<feature type="compositionally biased region" description="Polar residues" evidence="2">
    <location>
        <begin position="133"/>
        <end position="149"/>
    </location>
</feature>
<dbReference type="GO" id="GO:0005923">
    <property type="term" value="C:bicellular tight junction"/>
    <property type="evidence" value="ECO:0007669"/>
    <property type="project" value="TreeGrafter"/>
</dbReference>
<dbReference type="GO" id="GO:0016459">
    <property type="term" value="C:myosin complex"/>
    <property type="evidence" value="ECO:0007669"/>
    <property type="project" value="InterPro"/>
</dbReference>
<evidence type="ECO:0000256" key="2">
    <source>
        <dbReference type="SAM" id="MobiDB-lite"/>
    </source>
</evidence>
<feature type="region of interest" description="Disordered" evidence="2">
    <location>
        <begin position="187"/>
        <end position="392"/>
    </location>
</feature>
<dbReference type="InterPro" id="IPR002928">
    <property type="entry name" value="Myosin_tail"/>
</dbReference>
<accession>A0A6P8EPU2</accession>
<dbReference type="GeneID" id="105892350"/>
<dbReference type="KEGG" id="char:105892350"/>
<feature type="domain" description="Myosin tail" evidence="3">
    <location>
        <begin position="810"/>
        <end position="1075"/>
    </location>
</feature>
<name>A0A6P8EPU2_CLUHA</name>
<evidence type="ECO:0000259" key="3">
    <source>
        <dbReference type="Pfam" id="PF01576"/>
    </source>
</evidence>
<sequence>MDPSSGCASMERRPPVSPRTMGLPQGQLEGAAGAFGLKVHVQGTDGHSFVVLNKNQSMQCYGGPEVTFVEHCSQSTVYSSTGGGYRPEMLPHSPRQTHVGGSHSDLRAPPPGATSPLLNYQRHPELLRPYHPQDNSLELDSSRGPRQQPSPIPACSSEPLRLNPPASPQPAYSLVVHKARIPLPLAAREQAKDRPQVKGHASSQRGDPAQPPHVASKPATESEGGPGAGSLTGGFDQTEAGQSAGRSLIGGFDQTVGARSQMSREERRRSRSADNSASSDPVATETARGIRGDVGVGSSAPVSPRPRAMNGGTPGPEAGGEGAERAGPQRADAPEQKCPKPAKVLLKVEKTESRSVHRSGGLPAPERDKQVTPDLLRGQRKLPPNTAPVTEGSAKQALFTYLKLGTADTDDVIRRKVKKMFEKIHLLKSWGAEKLEELPAADSEREVRTEREVSSERRGVLEIHASQLKKQLEEEIKRVRSSAEVCTQTEQEGRRLQEELCRRKEEQENLRQQLTDKERDLQAALQQLQQVRRERERCCSEIRDLQQQLSEMHDELDEVKEVEAGERQNIMKLEFQEVLTSQEAQEDALRRKERELTALRGALEEEITAHAEEVTTLKETREREVQQMQRASEEARRRPEREVQPGAEGLEQEVLSRQVQVQEVENRVIQLRHLLKEAESREDQLRERTHTLLEEKEQLEVSLEEARQQEEDLCGANQALTRHLEDTQSELRCLGQEHKELQRRLREEGGHVEELKKERGLMEEERRKQDTVMEQLQEEMILVVQESERSTLRLQEQVDEARGQMEGKRSDLLTQLQERRQELDTQSQHNKRLHKELTQLEAQLQQCENELDEAELKSRKLEKTLKELEEQDKSGQEDRGRLTKLLEARVAQLEDDLREERANEEQMMQRLERGREQMEQARAELLQEKAARQDLECDKISLERQNRDLKSRVTHLEGSQRSGQDGLVSRLEGRIQELEARLEGEERESASLQQANRKLERKLKEMMMQVGEEQLSLKDQRDQLTLRLKTLKRQLDEAEEEIERVENSKRKIQRELDEQQEANQQLHTHMTELRSDMRRKRAVPLMKTLADEEEEEEVGGSD</sequence>
<feature type="region of interest" description="Disordered" evidence="2">
    <location>
        <begin position="1046"/>
        <end position="1080"/>
    </location>
</feature>